<keyword evidence="3" id="KW-1133">Transmembrane helix</keyword>
<dbReference type="SUPFAM" id="SSF63817">
    <property type="entry name" value="Sortase"/>
    <property type="match status" value="1"/>
</dbReference>
<dbReference type="GO" id="GO:0016787">
    <property type="term" value="F:hydrolase activity"/>
    <property type="evidence" value="ECO:0007669"/>
    <property type="project" value="UniProtKB-KW"/>
</dbReference>
<dbReference type="CDD" id="cd05829">
    <property type="entry name" value="Sortase_F"/>
    <property type="match status" value="1"/>
</dbReference>
<dbReference type="Proteomes" id="UP000199103">
    <property type="component" value="Chromosome I"/>
</dbReference>
<dbReference type="InterPro" id="IPR005754">
    <property type="entry name" value="Sortase"/>
</dbReference>
<sequence>MTSEHATRARRDKTPAGTEVRSSGRHGQESVGDRGQPWAGRRLVLTGIIVVLVALGLIMIGMAARSVSEQRGAGVESRPLAGGAPSAATADPKPPADPTPADDDPTSKPVAGASRRAADPVDITIPRIGVKTSVMKLGLAADRTVEVPPYDRADDVGWYTKSPIPGATGPSVLIGHVDSPDGPAVFARMAQLDAGDKVSVKRSDGSTAVFSIKRVETFAKDDFPTQKVYGDTDHPELRLITCGGTYDRGAGGYQANTIAFADLVSIKHAQQ</sequence>
<feature type="transmembrane region" description="Helical" evidence="3">
    <location>
        <begin position="43"/>
        <end position="64"/>
    </location>
</feature>
<evidence type="ECO:0000313" key="4">
    <source>
        <dbReference type="EMBL" id="SDR81903.1"/>
    </source>
</evidence>
<feature type="region of interest" description="Disordered" evidence="2">
    <location>
        <begin position="1"/>
        <end position="36"/>
    </location>
</feature>
<evidence type="ECO:0000256" key="1">
    <source>
        <dbReference type="ARBA" id="ARBA00022801"/>
    </source>
</evidence>
<dbReference type="InterPro" id="IPR023365">
    <property type="entry name" value="Sortase_dom-sf"/>
</dbReference>
<dbReference type="EMBL" id="LT629772">
    <property type="protein sequence ID" value="SDR81903.1"/>
    <property type="molecule type" value="Genomic_DNA"/>
</dbReference>
<feature type="compositionally biased region" description="Basic and acidic residues" evidence="2">
    <location>
        <begin position="1"/>
        <end position="14"/>
    </location>
</feature>
<dbReference type="RefSeq" id="WP_091517863.1">
    <property type="nucleotide sequence ID" value="NZ_LT629772.1"/>
</dbReference>
<dbReference type="Pfam" id="PF04203">
    <property type="entry name" value="Sortase"/>
    <property type="match status" value="1"/>
</dbReference>
<dbReference type="AlphaFoldDB" id="A0A1H1M537"/>
<evidence type="ECO:0000256" key="3">
    <source>
        <dbReference type="SAM" id="Phobius"/>
    </source>
</evidence>
<protein>
    <submittedName>
        <fullName evidence="4">Sortase family protein</fullName>
    </submittedName>
</protein>
<name>A0A1H1M537_9ACTN</name>
<keyword evidence="3" id="KW-0812">Transmembrane</keyword>
<feature type="region of interest" description="Disordered" evidence="2">
    <location>
        <begin position="74"/>
        <end position="118"/>
    </location>
</feature>
<gene>
    <name evidence="4" type="ORF">SAMN04489812_0003</name>
</gene>
<proteinExistence type="predicted"/>
<reference evidence="4 5" key="1">
    <citation type="submission" date="2016-10" db="EMBL/GenBank/DDBJ databases">
        <authorList>
            <person name="de Groot N.N."/>
        </authorList>
    </citation>
    <scope>NUCLEOTIDE SEQUENCE [LARGE SCALE GENOMIC DNA]</scope>
    <source>
        <strain evidence="4 5">DSM 21800</strain>
    </source>
</reference>
<dbReference type="OrthoDB" id="525039at2"/>
<dbReference type="Gene3D" id="2.40.260.10">
    <property type="entry name" value="Sortase"/>
    <property type="match status" value="1"/>
</dbReference>
<accession>A0A1H1M537</accession>
<keyword evidence="1" id="KW-0378">Hydrolase</keyword>
<dbReference type="STRING" id="630515.SAMN04489812_0003"/>
<organism evidence="4 5">
    <name type="scientific">Microlunatus soli</name>
    <dbReference type="NCBI Taxonomy" id="630515"/>
    <lineage>
        <taxon>Bacteria</taxon>
        <taxon>Bacillati</taxon>
        <taxon>Actinomycetota</taxon>
        <taxon>Actinomycetes</taxon>
        <taxon>Propionibacteriales</taxon>
        <taxon>Propionibacteriaceae</taxon>
        <taxon>Microlunatus</taxon>
    </lineage>
</organism>
<keyword evidence="5" id="KW-1185">Reference proteome</keyword>
<dbReference type="InterPro" id="IPR042001">
    <property type="entry name" value="Sortase_F"/>
</dbReference>
<evidence type="ECO:0000256" key="2">
    <source>
        <dbReference type="SAM" id="MobiDB-lite"/>
    </source>
</evidence>
<dbReference type="NCBIfam" id="NF033748">
    <property type="entry name" value="class_F_sortase"/>
    <property type="match status" value="1"/>
</dbReference>
<keyword evidence="3" id="KW-0472">Membrane</keyword>
<evidence type="ECO:0000313" key="5">
    <source>
        <dbReference type="Proteomes" id="UP000199103"/>
    </source>
</evidence>